<dbReference type="AlphaFoldDB" id="A0A1Y6CSS4"/>
<protein>
    <submittedName>
        <fullName evidence="1">Uncharacterized protein</fullName>
    </submittedName>
</protein>
<dbReference type="STRING" id="560819.SAMN05428998_1831"/>
<organism evidence="1 2">
    <name type="scientific">Tistlia consotensis USBA 355</name>
    <dbReference type="NCBI Taxonomy" id="560819"/>
    <lineage>
        <taxon>Bacteria</taxon>
        <taxon>Pseudomonadati</taxon>
        <taxon>Pseudomonadota</taxon>
        <taxon>Alphaproteobacteria</taxon>
        <taxon>Rhodospirillales</taxon>
        <taxon>Rhodovibrionaceae</taxon>
        <taxon>Tistlia</taxon>
    </lineage>
</organism>
<reference evidence="1 2" key="1">
    <citation type="submission" date="2017-04" db="EMBL/GenBank/DDBJ databases">
        <authorList>
            <person name="Afonso C.L."/>
            <person name="Miller P.J."/>
            <person name="Scott M.A."/>
            <person name="Spackman E."/>
            <person name="Goraichik I."/>
            <person name="Dimitrov K.M."/>
            <person name="Suarez D.L."/>
            <person name="Swayne D.E."/>
        </authorList>
    </citation>
    <scope>NUCLEOTIDE SEQUENCE [LARGE SCALE GENOMIC DNA]</scope>
    <source>
        <strain evidence="1 2">USBA 355</strain>
    </source>
</reference>
<feature type="non-terminal residue" evidence="1">
    <location>
        <position position="62"/>
    </location>
</feature>
<dbReference type="InterPro" id="IPR009363">
    <property type="entry name" value="Phage_Mu_Gp16"/>
</dbReference>
<gene>
    <name evidence="1" type="ORF">SAMN05428998_1831</name>
</gene>
<keyword evidence="2" id="KW-1185">Reference proteome</keyword>
<accession>A0A1Y6CSS4</accession>
<proteinExistence type="predicted"/>
<evidence type="ECO:0000313" key="2">
    <source>
        <dbReference type="Proteomes" id="UP000192917"/>
    </source>
</evidence>
<dbReference type="EMBL" id="FWZX01000083">
    <property type="protein sequence ID" value="SMF86201.1"/>
    <property type="molecule type" value="Genomic_DNA"/>
</dbReference>
<dbReference type="Pfam" id="PF06252">
    <property type="entry name" value="GemA"/>
    <property type="match status" value="1"/>
</dbReference>
<sequence>MTTATDQAARAQRNAAIGKIKVGAKALALADDSYRALLQRLTGKTSAAELTPAQLGRVIEEL</sequence>
<evidence type="ECO:0000313" key="1">
    <source>
        <dbReference type="EMBL" id="SMF86201.1"/>
    </source>
</evidence>
<dbReference type="RefSeq" id="WP_159460397.1">
    <property type="nucleotide sequence ID" value="NZ_FWZX01000083.1"/>
</dbReference>
<name>A0A1Y6CSS4_9PROT</name>
<dbReference type="Proteomes" id="UP000192917">
    <property type="component" value="Unassembled WGS sequence"/>
</dbReference>